<evidence type="ECO:0000313" key="2">
    <source>
        <dbReference type="EMBL" id="HBP28423.1"/>
    </source>
</evidence>
<sequence>MVEISVKIFKCDYAHLADQPDTLTVMSALKQWFEHYNESHPHSELQYLSPRCFWEQHQRLNNQYFRSCIAEPSSTLKFMNKIRLAFIEINCFV</sequence>
<dbReference type="InterPro" id="IPR012337">
    <property type="entry name" value="RNaseH-like_sf"/>
</dbReference>
<evidence type="ECO:0000313" key="3">
    <source>
        <dbReference type="Proteomes" id="UP000264036"/>
    </source>
</evidence>
<accession>A0A356LBQ5</accession>
<dbReference type="AlphaFoldDB" id="A0A356LBQ5"/>
<dbReference type="SUPFAM" id="SSF53098">
    <property type="entry name" value="Ribonuclease H-like"/>
    <property type="match status" value="1"/>
</dbReference>
<feature type="domain" description="Integrase catalytic" evidence="1">
    <location>
        <begin position="10"/>
        <end position="50"/>
    </location>
</feature>
<dbReference type="Proteomes" id="UP000264036">
    <property type="component" value="Unassembled WGS sequence"/>
</dbReference>
<proteinExistence type="predicted"/>
<evidence type="ECO:0000259" key="1">
    <source>
        <dbReference type="Pfam" id="PF13683"/>
    </source>
</evidence>
<dbReference type="InterPro" id="IPR001584">
    <property type="entry name" value="Integrase_cat-core"/>
</dbReference>
<dbReference type="GO" id="GO:0015074">
    <property type="term" value="P:DNA integration"/>
    <property type="evidence" value="ECO:0007669"/>
    <property type="project" value="InterPro"/>
</dbReference>
<organism evidence="2 3">
    <name type="scientific">Advenella kashmirensis</name>
    <dbReference type="NCBI Taxonomy" id="310575"/>
    <lineage>
        <taxon>Bacteria</taxon>
        <taxon>Pseudomonadati</taxon>
        <taxon>Pseudomonadota</taxon>
        <taxon>Betaproteobacteria</taxon>
        <taxon>Burkholderiales</taxon>
        <taxon>Alcaligenaceae</taxon>
    </lineage>
</organism>
<comment type="caution">
    <text evidence="2">The sequence shown here is derived from an EMBL/GenBank/DDBJ whole genome shotgun (WGS) entry which is preliminary data.</text>
</comment>
<name>A0A356LBQ5_9BURK</name>
<dbReference type="EMBL" id="DOEK01000004">
    <property type="protein sequence ID" value="HBP28423.1"/>
    <property type="molecule type" value="Genomic_DNA"/>
</dbReference>
<protein>
    <recommendedName>
        <fullName evidence="1">Integrase catalytic domain-containing protein</fullName>
    </recommendedName>
</protein>
<dbReference type="Pfam" id="PF13683">
    <property type="entry name" value="rve_3"/>
    <property type="match status" value="1"/>
</dbReference>
<reference evidence="2 3" key="1">
    <citation type="journal article" date="2018" name="Nat. Biotechnol.">
        <title>A standardized bacterial taxonomy based on genome phylogeny substantially revises the tree of life.</title>
        <authorList>
            <person name="Parks D.H."/>
            <person name="Chuvochina M."/>
            <person name="Waite D.W."/>
            <person name="Rinke C."/>
            <person name="Skarshewski A."/>
            <person name="Chaumeil P.A."/>
            <person name="Hugenholtz P."/>
        </authorList>
    </citation>
    <scope>NUCLEOTIDE SEQUENCE [LARGE SCALE GENOMIC DNA]</scope>
    <source>
        <strain evidence="2">UBA10707</strain>
    </source>
</reference>
<gene>
    <name evidence="2" type="ORF">DD666_03280</name>
</gene>